<reference evidence="1" key="1">
    <citation type="submission" date="2020-01" db="EMBL/GenBank/DDBJ databases">
        <authorList>
            <person name="Meier V. D."/>
            <person name="Meier V D."/>
        </authorList>
    </citation>
    <scope>NUCLEOTIDE SEQUENCE</scope>
    <source>
        <strain evidence="1">HLG_WM_MAG_07</strain>
    </source>
</reference>
<protein>
    <submittedName>
        <fullName evidence="1">Uncharacterized protein</fullName>
    </submittedName>
</protein>
<evidence type="ECO:0000313" key="1">
    <source>
        <dbReference type="EMBL" id="CAA6815190.1"/>
    </source>
</evidence>
<name>A0A6S6SX23_9GAMM</name>
<accession>A0A6S6SX23</accession>
<dbReference type="AlphaFoldDB" id="A0A6S6SX23"/>
<sequence>MVEAAELVLSTKGAIWKAGDTFSDHKGTLHGMMGPIDVLAARWNGGDKEGSANDLISQIDDITNQLGK</sequence>
<dbReference type="EMBL" id="CACVAY010000071">
    <property type="protein sequence ID" value="CAA6815190.1"/>
    <property type="molecule type" value="Genomic_DNA"/>
</dbReference>
<gene>
    <name evidence="1" type="ORF">HELGO_WM4413</name>
</gene>
<proteinExistence type="predicted"/>
<organism evidence="1">
    <name type="scientific">uncultured Thiotrichaceae bacterium</name>
    <dbReference type="NCBI Taxonomy" id="298394"/>
    <lineage>
        <taxon>Bacteria</taxon>
        <taxon>Pseudomonadati</taxon>
        <taxon>Pseudomonadota</taxon>
        <taxon>Gammaproteobacteria</taxon>
        <taxon>Thiotrichales</taxon>
        <taxon>Thiotrichaceae</taxon>
        <taxon>environmental samples</taxon>
    </lineage>
</organism>